<evidence type="ECO:0000313" key="2">
    <source>
        <dbReference type="EMBL" id="PXX05861.1"/>
    </source>
</evidence>
<name>A0ABX5ME97_9BURK</name>
<evidence type="ECO:0000313" key="3">
    <source>
        <dbReference type="Proteomes" id="UP000247515"/>
    </source>
</evidence>
<reference evidence="2 3" key="1">
    <citation type="submission" date="2018-05" db="EMBL/GenBank/DDBJ databases">
        <title>Genomic Encyclopedia of Type Strains, Phase IV (KMG-V): Genome sequencing to study the core and pangenomes of soil and plant-associated prokaryotes.</title>
        <authorList>
            <person name="Whitman W."/>
        </authorList>
    </citation>
    <scope>NUCLEOTIDE SEQUENCE [LARGE SCALE GENOMIC DNA]</scope>
    <source>
        <strain evidence="2 3">SIr-6563</strain>
    </source>
</reference>
<sequence>MRTSSTGRMPIDAHRACLPFDPRDTHADFFRSPEQNDAAAQLSGLAMSRRTSSCAIDSAARRASSGVANGPGTAHPSKG</sequence>
<proteinExistence type="predicted"/>
<gene>
    <name evidence="2" type="ORF">C7400_13924</name>
</gene>
<comment type="caution">
    <text evidence="2">The sequence shown here is derived from an EMBL/GenBank/DDBJ whole genome shotgun (WGS) entry which is preliminary data.</text>
</comment>
<accession>A0ABX5ME97</accession>
<evidence type="ECO:0000256" key="1">
    <source>
        <dbReference type="SAM" id="MobiDB-lite"/>
    </source>
</evidence>
<protein>
    <submittedName>
        <fullName evidence="2">Uncharacterized protein</fullName>
    </submittedName>
</protein>
<organism evidence="2 3">
    <name type="scientific">Paraburkholderia tropica</name>
    <dbReference type="NCBI Taxonomy" id="92647"/>
    <lineage>
        <taxon>Bacteria</taxon>
        <taxon>Pseudomonadati</taxon>
        <taxon>Pseudomonadota</taxon>
        <taxon>Betaproteobacteria</taxon>
        <taxon>Burkholderiales</taxon>
        <taxon>Burkholderiaceae</taxon>
        <taxon>Paraburkholderia</taxon>
    </lineage>
</organism>
<dbReference type="Proteomes" id="UP000247515">
    <property type="component" value="Unassembled WGS sequence"/>
</dbReference>
<feature type="region of interest" description="Disordered" evidence="1">
    <location>
        <begin position="56"/>
        <end position="79"/>
    </location>
</feature>
<keyword evidence="3" id="KW-1185">Reference proteome</keyword>
<dbReference type="EMBL" id="QJJV01000039">
    <property type="protein sequence ID" value="PXX05861.1"/>
    <property type="molecule type" value="Genomic_DNA"/>
</dbReference>